<dbReference type="OMA" id="PEFCEDF"/>
<dbReference type="InterPro" id="IPR011009">
    <property type="entry name" value="Kinase-like_dom_sf"/>
</dbReference>
<dbReference type="HOGENOM" id="CLU_044121_2_1_1"/>
<dbReference type="Gene3D" id="1.10.510.10">
    <property type="entry name" value="Transferase(Phosphotransferase) domain 1"/>
    <property type="match status" value="1"/>
</dbReference>
<dbReference type="KEGG" id="dsq:DICSQDRAFT_113288"/>
<dbReference type="AlphaFoldDB" id="R7SJE5"/>
<evidence type="ECO:0000259" key="1">
    <source>
        <dbReference type="PROSITE" id="PS50011"/>
    </source>
</evidence>
<protein>
    <recommendedName>
        <fullName evidence="1">Protein kinase domain-containing protein</fullName>
    </recommendedName>
</protein>
<dbReference type="OrthoDB" id="5987198at2759"/>
<dbReference type="InterPro" id="IPR000719">
    <property type="entry name" value="Prot_kinase_dom"/>
</dbReference>
<sequence>MSATPARLPRYAYVDAESAARHAKDTEDGLYKLLPGEVYWKDRYFFLDSCGYTLRPRYHPDWKPSWIGTNRDPMFCEDSIMLITPGVMDATRRSDQFRVAIKSTPNDTRELHIARYLTEQQSARNHCVPVLDIRQDPLEPHMSLMVMPHLRRFYDPEFGTIGEVMDFIRQSLEGLRFLHECRVAHRDIAAANVMMDGRSLYPEGYHPVRTEFLPDGAIDARPLSRSDCSVRYYYIDYGLSAFFEEGEDPLVLGRTGRDKEIPELSNEVPYDAYRADVFALGNLYHKEFISKYHGLDLIRPLVNMMKWKDPTQRPTADAAFHIFEAIYSRTDETLLRWRLRSRTESAPERVVYDTVAVAREGIYQLRRLIS</sequence>
<dbReference type="SMART" id="SM00220">
    <property type="entry name" value="S_TKc"/>
    <property type="match status" value="1"/>
</dbReference>
<dbReference type="Pfam" id="PF07714">
    <property type="entry name" value="PK_Tyr_Ser-Thr"/>
    <property type="match status" value="1"/>
</dbReference>
<dbReference type="RefSeq" id="XP_007370996.1">
    <property type="nucleotide sequence ID" value="XM_007370934.1"/>
</dbReference>
<dbReference type="GeneID" id="18834095"/>
<gene>
    <name evidence="2" type="ORF">DICSQDRAFT_113288</name>
</gene>
<feature type="domain" description="Protein kinase" evidence="1">
    <location>
        <begin position="77"/>
        <end position="370"/>
    </location>
</feature>
<dbReference type="EMBL" id="JH719477">
    <property type="protein sequence ID" value="EJF56259.1"/>
    <property type="molecule type" value="Genomic_DNA"/>
</dbReference>
<dbReference type="SUPFAM" id="SSF56112">
    <property type="entry name" value="Protein kinase-like (PK-like)"/>
    <property type="match status" value="1"/>
</dbReference>
<proteinExistence type="predicted"/>
<organism evidence="2 3">
    <name type="scientific">Dichomitus squalens (strain LYAD-421)</name>
    <name type="common">Western red white-rot fungus</name>
    <dbReference type="NCBI Taxonomy" id="732165"/>
    <lineage>
        <taxon>Eukaryota</taxon>
        <taxon>Fungi</taxon>
        <taxon>Dikarya</taxon>
        <taxon>Basidiomycota</taxon>
        <taxon>Agaricomycotina</taxon>
        <taxon>Agaricomycetes</taxon>
        <taxon>Polyporales</taxon>
        <taxon>Polyporaceae</taxon>
        <taxon>Dichomitus</taxon>
    </lineage>
</organism>
<dbReference type="PROSITE" id="PS50011">
    <property type="entry name" value="PROTEIN_KINASE_DOM"/>
    <property type="match status" value="1"/>
</dbReference>
<dbReference type="GO" id="GO:0005524">
    <property type="term" value="F:ATP binding"/>
    <property type="evidence" value="ECO:0007669"/>
    <property type="project" value="InterPro"/>
</dbReference>
<reference evidence="2 3" key="1">
    <citation type="journal article" date="2012" name="Science">
        <title>The Paleozoic origin of enzymatic lignin decomposition reconstructed from 31 fungal genomes.</title>
        <authorList>
            <person name="Floudas D."/>
            <person name="Binder M."/>
            <person name="Riley R."/>
            <person name="Barry K."/>
            <person name="Blanchette R.A."/>
            <person name="Henrissat B."/>
            <person name="Martinez A.T."/>
            <person name="Otillar R."/>
            <person name="Spatafora J.W."/>
            <person name="Yadav J.S."/>
            <person name="Aerts A."/>
            <person name="Benoit I."/>
            <person name="Boyd A."/>
            <person name="Carlson A."/>
            <person name="Copeland A."/>
            <person name="Coutinho P.M."/>
            <person name="de Vries R.P."/>
            <person name="Ferreira P."/>
            <person name="Findley K."/>
            <person name="Foster B."/>
            <person name="Gaskell J."/>
            <person name="Glotzer D."/>
            <person name="Gorecki P."/>
            <person name="Heitman J."/>
            <person name="Hesse C."/>
            <person name="Hori C."/>
            <person name="Igarashi K."/>
            <person name="Jurgens J.A."/>
            <person name="Kallen N."/>
            <person name="Kersten P."/>
            <person name="Kohler A."/>
            <person name="Kuees U."/>
            <person name="Kumar T.K.A."/>
            <person name="Kuo A."/>
            <person name="LaButti K."/>
            <person name="Larrondo L.F."/>
            <person name="Lindquist E."/>
            <person name="Ling A."/>
            <person name="Lombard V."/>
            <person name="Lucas S."/>
            <person name="Lundell T."/>
            <person name="Martin R."/>
            <person name="McLaughlin D.J."/>
            <person name="Morgenstern I."/>
            <person name="Morin E."/>
            <person name="Murat C."/>
            <person name="Nagy L.G."/>
            <person name="Nolan M."/>
            <person name="Ohm R.A."/>
            <person name="Patyshakuliyeva A."/>
            <person name="Rokas A."/>
            <person name="Ruiz-Duenas F.J."/>
            <person name="Sabat G."/>
            <person name="Salamov A."/>
            <person name="Samejima M."/>
            <person name="Schmutz J."/>
            <person name="Slot J.C."/>
            <person name="St John F."/>
            <person name="Stenlid J."/>
            <person name="Sun H."/>
            <person name="Sun S."/>
            <person name="Syed K."/>
            <person name="Tsang A."/>
            <person name="Wiebenga A."/>
            <person name="Young D."/>
            <person name="Pisabarro A."/>
            <person name="Eastwood D.C."/>
            <person name="Martin F."/>
            <person name="Cullen D."/>
            <person name="Grigoriev I.V."/>
            <person name="Hibbett D.S."/>
        </authorList>
    </citation>
    <scope>NUCLEOTIDE SEQUENCE [LARGE SCALE GENOMIC DNA]</scope>
    <source>
        <strain evidence="2 3">LYAD-421 SS1</strain>
    </source>
</reference>
<dbReference type="GO" id="GO:0004672">
    <property type="term" value="F:protein kinase activity"/>
    <property type="evidence" value="ECO:0007669"/>
    <property type="project" value="InterPro"/>
</dbReference>
<accession>R7SJE5</accession>
<evidence type="ECO:0000313" key="2">
    <source>
        <dbReference type="EMBL" id="EJF56259.1"/>
    </source>
</evidence>
<name>R7SJE5_DICSQ</name>
<evidence type="ECO:0000313" key="3">
    <source>
        <dbReference type="Proteomes" id="UP000053319"/>
    </source>
</evidence>
<dbReference type="InterPro" id="IPR001245">
    <property type="entry name" value="Ser-Thr/Tyr_kinase_cat_dom"/>
</dbReference>
<dbReference type="Proteomes" id="UP000053319">
    <property type="component" value="Unassembled WGS sequence"/>
</dbReference>